<dbReference type="PROSITE" id="PS51257">
    <property type="entry name" value="PROKAR_LIPOPROTEIN"/>
    <property type="match status" value="1"/>
</dbReference>
<name>A0A4Z2F8R8_9TELE</name>
<sequence>MSRRSASRNTVFTHNSILTPSSHSLLSCFLALLSFPLAPSALVQVCSPRSIIINGPPARPGPTQRGREPGPPAGRLFNWRRETKQTAVVLVLPPLVYTVLLLALYPPWWEGKHACVNVLGVEEEEAEAATCHRLLLCPTPGPSPDHREVTEAKALKGTPAGKAQTPGCRLTARLSSPPPDIQSPHHRAAPPRGGERSGGLAAGCSPFPL</sequence>
<protein>
    <submittedName>
        <fullName evidence="2">Uncharacterized protein</fullName>
    </submittedName>
</protein>
<evidence type="ECO:0000313" key="2">
    <source>
        <dbReference type="EMBL" id="TNN37626.1"/>
    </source>
</evidence>
<organism evidence="2 3">
    <name type="scientific">Liparis tanakae</name>
    <name type="common">Tanaka's snailfish</name>
    <dbReference type="NCBI Taxonomy" id="230148"/>
    <lineage>
        <taxon>Eukaryota</taxon>
        <taxon>Metazoa</taxon>
        <taxon>Chordata</taxon>
        <taxon>Craniata</taxon>
        <taxon>Vertebrata</taxon>
        <taxon>Euteleostomi</taxon>
        <taxon>Actinopterygii</taxon>
        <taxon>Neopterygii</taxon>
        <taxon>Teleostei</taxon>
        <taxon>Neoteleostei</taxon>
        <taxon>Acanthomorphata</taxon>
        <taxon>Eupercaria</taxon>
        <taxon>Perciformes</taxon>
        <taxon>Cottioidei</taxon>
        <taxon>Cottales</taxon>
        <taxon>Liparidae</taxon>
        <taxon>Liparis</taxon>
    </lineage>
</organism>
<evidence type="ECO:0000313" key="3">
    <source>
        <dbReference type="Proteomes" id="UP000314294"/>
    </source>
</evidence>
<evidence type="ECO:0000256" key="1">
    <source>
        <dbReference type="SAM" id="MobiDB-lite"/>
    </source>
</evidence>
<reference evidence="2 3" key="1">
    <citation type="submission" date="2019-03" db="EMBL/GenBank/DDBJ databases">
        <title>First draft genome of Liparis tanakae, snailfish: a comprehensive survey of snailfish specific genes.</title>
        <authorList>
            <person name="Kim W."/>
            <person name="Song I."/>
            <person name="Jeong J.-H."/>
            <person name="Kim D."/>
            <person name="Kim S."/>
            <person name="Ryu S."/>
            <person name="Song J.Y."/>
            <person name="Lee S.K."/>
        </authorList>
    </citation>
    <scope>NUCLEOTIDE SEQUENCE [LARGE SCALE GENOMIC DNA]</scope>
    <source>
        <tissue evidence="2">Muscle</tissue>
    </source>
</reference>
<dbReference type="Proteomes" id="UP000314294">
    <property type="component" value="Unassembled WGS sequence"/>
</dbReference>
<dbReference type="AlphaFoldDB" id="A0A4Z2F8R8"/>
<gene>
    <name evidence="2" type="ORF">EYF80_052204</name>
</gene>
<dbReference type="EMBL" id="SRLO01001463">
    <property type="protein sequence ID" value="TNN37626.1"/>
    <property type="molecule type" value="Genomic_DNA"/>
</dbReference>
<accession>A0A4Z2F8R8</accession>
<keyword evidence="3" id="KW-1185">Reference proteome</keyword>
<proteinExistence type="predicted"/>
<feature type="region of interest" description="Disordered" evidence="1">
    <location>
        <begin position="156"/>
        <end position="209"/>
    </location>
</feature>
<comment type="caution">
    <text evidence="2">The sequence shown here is derived from an EMBL/GenBank/DDBJ whole genome shotgun (WGS) entry which is preliminary data.</text>
</comment>